<gene>
    <name evidence="2" type="ORF">NDU88_000944</name>
</gene>
<evidence type="ECO:0000313" key="2">
    <source>
        <dbReference type="EMBL" id="KAJ1122457.1"/>
    </source>
</evidence>
<keyword evidence="1" id="KW-1133">Transmembrane helix</keyword>
<sequence>MRRINTKKLIEVPYDHEIRERDKYFIYLNMEESTWLILVYILMWTLLLELYSDNYCTVSQVLGGSW</sequence>
<keyword evidence="3" id="KW-1185">Reference proteome</keyword>
<name>A0AAV7P2H8_PLEWA</name>
<evidence type="ECO:0000256" key="1">
    <source>
        <dbReference type="SAM" id="Phobius"/>
    </source>
</evidence>
<keyword evidence="1" id="KW-0472">Membrane</keyword>
<proteinExistence type="predicted"/>
<accession>A0AAV7P2H8</accession>
<organism evidence="2 3">
    <name type="scientific">Pleurodeles waltl</name>
    <name type="common">Iberian ribbed newt</name>
    <dbReference type="NCBI Taxonomy" id="8319"/>
    <lineage>
        <taxon>Eukaryota</taxon>
        <taxon>Metazoa</taxon>
        <taxon>Chordata</taxon>
        <taxon>Craniata</taxon>
        <taxon>Vertebrata</taxon>
        <taxon>Euteleostomi</taxon>
        <taxon>Amphibia</taxon>
        <taxon>Batrachia</taxon>
        <taxon>Caudata</taxon>
        <taxon>Salamandroidea</taxon>
        <taxon>Salamandridae</taxon>
        <taxon>Pleurodelinae</taxon>
        <taxon>Pleurodeles</taxon>
    </lineage>
</organism>
<dbReference type="Proteomes" id="UP001066276">
    <property type="component" value="Chromosome 7"/>
</dbReference>
<protein>
    <submittedName>
        <fullName evidence="2">Uncharacterized protein</fullName>
    </submittedName>
</protein>
<comment type="caution">
    <text evidence="2">The sequence shown here is derived from an EMBL/GenBank/DDBJ whole genome shotgun (WGS) entry which is preliminary data.</text>
</comment>
<reference evidence="2" key="1">
    <citation type="journal article" date="2022" name="bioRxiv">
        <title>Sequencing and chromosome-scale assembly of the giantPleurodeles waltlgenome.</title>
        <authorList>
            <person name="Brown T."/>
            <person name="Elewa A."/>
            <person name="Iarovenko S."/>
            <person name="Subramanian E."/>
            <person name="Araus A.J."/>
            <person name="Petzold A."/>
            <person name="Susuki M."/>
            <person name="Suzuki K.-i.T."/>
            <person name="Hayashi T."/>
            <person name="Toyoda A."/>
            <person name="Oliveira C."/>
            <person name="Osipova E."/>
            <person name="Leigh N.D."/>
            <person name="Simon A."/>
            <person name="Yun M.H."/>
        </authorList>
    </citation>
    <scope>NUCLEOTIDE SEQUENCE</scope>
    <source>
        <strain evidence="2">20211129_DDA</strain>
        <tissue evidence="2">Liver</tissue>
    </source>
</reference>
<evidence type="ECO:0000313" key="3">
    <source>
        <dbReference type="Proteomes" id="UP001066276"/>
    </source>
</evidence>
<keyword evidence="1" id="KW-0812">Transmembrane</keyword>
<dbReference type="EMBL" id="JANPWB010000011">
    <property type="protein sequence ID" value="KAJ1122457.1"/>
    <property type="molecule type" value="Genomic_DNA"/>
</dbReference>
<dbReference type="AlphaFoldDB" id="A0AAV7P2H8"/>
<feature type="transmembrane region" description="Helical" evidence="1">
    <location>
        <begin position="33"/>
        <end position="51"/>
    </location>
</feature>